<gene>
    <name evidence="11" type="ORF">AB8O55_17840</name>
</gene>
<evidence type="ECO:0000256" key="8">
    <source>
        <dbReference type="ARBA" id="ARBA00023032"/>
    </source>
</evidence>
<evidence type="ECO:0000256" key="5">
    <source>
        <dbReference type="ARBA" id="ARBA00022605"/>
    </source>
</evidence>
<protein>
    <submittedName>
        <fullName evidence="11">EI24 domain-containing protein</fullName>
    </submittedName>
</protein>
<keyword evidence="6 10" id="KW-0812">Transmembrane</keyword>
<keyword evidence="12" id="KW-1185">Reference proteome</keyword>
<reference evidence="11 12" key="1">
    <citation type="submission" date="2024-08" db="EMBL/GenBank/DDBJ databases">
        <title>Genome mining of Saccharopolyspora cebuensis PGLac3 from Nigerian medicinal plant.</title>
        <authorList>
            <person name="Ezeobiora C.E."/>
            <person name="Igbokwe N.H."/>
            <person name="Amin D.H."/>
            <person name="Mendie U.E."/>
        </authorList>
    </citation>
    <scope>NUCLEOTIDE SEQUENCE [LARGE SCALE GENOMIC DNA]</scope>
    <source>
        <strain evidence="11 12">PGLac3</strain>
    </source>
</reference>
<dbReference type="InterPro" id="IPR059112">
    <property type="entry name" value="CysZ/EI24"/>
</dbReference>
<evidence type="ECO:0000256" key="7">
    <source>
        <dbReference type="ARBA" id="ARBA00022989"/>
    </source>
</evidence>
<evidence type="ECO:0000256" key="10">
    <source>
        <dbReference type="SAM" id="Phobius"/>
    </source>
</evidence>
<accession>A0ABV4CJI8</accession>
<keyword evidence="3" id="KW-1003">Cell membrane</keyword>
<evidence type="ECO:0000256" key="6">
    <source>
        <dbReference type="ARBA" id="ARBA00022692"/>
    </source>
</evidence>
<feature type="transmembrane region" description="Helical" evidence="10">
    <location>
        <begin position="167"/>
        <end position="186"/>
    </location>
</feature>
<evidence type="ECO:0000256" key="9">
    <source>
        <dbReference type="ARBA" id="ARBA00023136"/>
    </source>
</evidence>
<dbReference type="RefSeq" id="WP_345367012.1">
    <property type="nucleotide sequence ID" value="NZ_BAABII010000017.1"/>
</dbReference>
<sequence>MSSFFAGARTLGTGFGVLVRHPKLLLLGAIPALISAVLLLVSLGTLIWFSPDLVTWMTPFADGWAEGWRTALRVLIGVVLVGSTALVASVSFIALTLLIGGPFYEHIAEVVEQRLGLDTSDDGAGLIRSTGRGVVDSLKLVLVALVGAVLLFALGFVPVLGQTAVPVLGALFGAWLVTLEMVGMVFTRRGLKVGARHRALWRRKGTALGFGLPTYLLCLVPVAQLVVIPSAVVGGTLLAHRLLGPQERATADDPSPTP</sequence>
<dbReference type="Proteomes" id="UP001564626">
    <property type="component" value="Unassembled WGS sequence"/>
</dbReference>
<dbReference type="InterPro" id="IPR050480">
    <property type="entry name" value="CysZ-like"/>
</dbReference>
<keyword evidence="2" id="KW-0813">Transport</keyword>
<proteinExistence type="predicted"/>
<name>A0ABV4CJI8_9PSEU</name>
<evidence type="ECO:0000256" key="4">
    <source>
        <dbReference type="ARBA" id="ARBA00022519"/>
    </source>
</evidence>
<dbReference type="Pfam" id="PF07264">
    <property type="entry name" value="EI24"/>
    <property type="match status" value="1"/>
</dbReference>
<feature type="transmembrane region" description="Helical" evidence="10">
    <location>
        <begin position="70"/>
        <end position="99"/>
    </location>
</feature>
<evidence type="ECO:0000256" key="1">
    <source>
        <dbReference type="ARBA" id="ARBA00004141"/>
    </source>
</evidence>
<comment type="subcellular location">
    <subcellularLocation>
        <location evidence="1">Membrane</location>
        <topology evidence="1">Multi-pass membrane protein</topology>
    </subcellularLocation>
</comment>
<keyword evidence="4" id="KW-0997">Cell inner membrane</keyword>
<evidence type="ECO:0000313" key="11">
    <source>
        <dbReference type="EMBL" id="MEY8041269.1"/>
    </source>
</evidence>
<evidence type="ECO:0000256" key="3">
    <source>
        <dbReference type="ARBA" id="ARBA00022475"/>
    </source>
</evidence>
<comment type="caution">
    <text evidence="11">The sequence shown here is derived from an EMBL/GenBank/DDBJ whole genome shotgun (WGS) entry which is preliminary data.</text>
</comment>
<keyword evidence="5" id="KW-0028">Amino-acid biosynthesis</keyword>
<organism evidence="11 12">
    <name type="scientific">Saccharopolyspora cebuensis</name>
    <dbReference type="NCBI Taxonomy" id="418759"/>
    <lineage>
        <taxon>Bacteria</taxon>
        <taxon>Bacillati</taxon>
        <taxon>Actinomycetota</taxon>
        <taxon>Actinomycetes</taxon>
        <taxon>Pseudonocardiales</taxon>
        <taxon>Pseudonocardiaceae</taxon>
        <taxon>Saccharopolyspora</taxon>
    </lineage>
</organism>
<dbReference type="PANTHER" id="PTHR37468:SF1">
    <property type="entry name" value="SULFATE TRANSPORTER CYSZ"/>
    <property type="match status" value="1"/>
</dbReference>
<keyword evidence="7 10" id="KW-1133">Transmembrane helix</keyword>
<evidence type="ECO:0000313" key="12">
    <source>
        <dbReference type="Proteomes" id="UP001564626"/>
    </source>
</evidence>
<feature type="transmembrane region" description="Helical" evidence="10">
    <location>
        <begin position="140"/>
        <end position="161"/>
    </location>
</feature>
<evidence type="ECO:0000256" key="2">
    <source>
        <dbReference type="ARBA" id="ARBA00022448"/>
    </source>
</evidence>
<dbReference type="EMBL" id="JBGEHV010000033">
    <property type="protein sequence ID" value="MEY8041269.1"/>
    <property type="molecule type" value="Genomic_DNA"/>
</dbReference>
<feature type="transmembrane region" description="Helical" evidence="10">
    <location>
        <begin position="207"/>
        <end position="228"/>
    </location>
</feature>
<feature type="transmembrane region" description="Helical" evidence="10">
    <location>
        <begin position="24"/>
        <end position="50"/>
    </location>
</feature>
<keyword evidence="9 10" id="KW-0472">Membrane</keyword>
<dbReference type="PANTHER" id="PTHR37468">
    <property type="entry name" value="SULFATE TRANSPORTER CYSZ"/>
    <property type="match status" value="1"/>
</dbReference>
<keyword evidence="8" id="KW-0764">Sulfate transport</keyword>